<protein>
    <recommendedName>
        <fullName evidence="6">NAC domain-containing protein</fullName>
    </recommendedName>
</protein>
<evidence type="ECO:0000259" key="6">
    <source>
        <dbReference type="PROSITE" id="PS51005"/>
    </source>
</evidence>
<dbReference type="InterPro" id="IPR003441">
    <property type="entry name" value="NAC-dom"/>
</dbReference>
<dbReference type="InterPro" id="IPR036093">
    <property type="entry name" value="NAC_dom_sf"/>
</dbReference>
<reference evidence="7 9" key="1">
    <citation type="submission" date="2024-02" db="EMBL/GenBank/DDBJ databases">
        <authorList>
            <person name="Vignale AGUSTIN F."/>
            <person name="Sosa J E."/>
            <person name="Modenutti C."/>
        </authorList>
    </citation>
    <scope>NUCLEOTIDE SEQUENCE [LARGE SCALE GENOMIC DNA]</scope>
</reference>
<accession>A0ABC8TXB0</accession>
<keyword evidence="9" id="KW-1185">Reference proteome</keyword>
<sequence>MAFSNSSDNEVKLPMGYMFAPTKPEIMIYLRSKILGRPLPSDAIPTVDIYATSPEELPFSEFKYGNGIRWYFYSTKPKHDVFTKDGYWSSFLDDIIVSHSKVIGFKRKLVFYRGNLGSWTKTCWMISEYRAHTNVFTASELDENTKEKISNIVLCKVFEAEDPIMFEQTDISESTSSDDSTDEGDDARHYKDGSDS</sequence>
<feature type="region of interest" description="Disordered" evidence="5">
    <location>
        <begin position="167"/>
        <end position="196"/>
    </location>
</feature>
<evidence type="ECO:0000313" key="7">
    <source>
        <dbReference type="EMBL" id="CAK9174128.1"/>
    </source>
</evidence>
<dbReference type="Proteomes" id="UP001642360">
    <property type="component" value="Unassembled WGS sequence"/>
</dbReference>
<dbReference type="GO" id="GO:0003677">
    <property type="term" value="F:DNA binding"/>
    <property type="evidence" value="ECO:0007669"/>
    <property type="project" value="UniProtKB-KW"/>
</dbReference>
<dbReference type="PANTHER" id="PTHR31719:SF94">
    <property type="entry name" value="PROTEIN ATAF2"/>
    <property type="match status" value="1"/>
</dbReference>
<keyword evidence="1" id="KW-0805">Transcription regulation</keyword>
<dbReference type="PROSITE" id="PS51005">
    <property type="entry name" value="NAC"/>
    <property type="match status" value="1"/>
</dbReference>
<dbReference type="EMBL" id="CAUOFW020006284">
    <property type="protein sequence ID" value="CAK9174128.1"/>
    <property type="molecule type" value="Genomic_DNA"/>
</dbReference>
<organism evidence="7 9">
    <name type="scientific">Ilex paraguariensis</name>
    <name type="common">yerba mate</name>
    <dbReference type="NCBI Taxonomy" id="185542"/>
    <lineage>
        <taxon>Eukaryota</taxon>
        <taxon>Viridiplantae</taxon>
        <taxon>Streptophyta</taxon>
        <taxon>Embryophyta</taxon>
        <taxon>Tracheophyta</taxon>
        <taxon>Spermatophyta</taxon>
        <taxon>Magnoliopsida</taxon>
        <taxon>eudicotyledons</taxon>
        <taxon>Gunneridae</taxon>
        <taxon>Pentapetalae</taxon>
        <taxon>asterids</taxon>
        <taxon>campanulids</taxon>
        <taxon>Aquifoliales</taxon>
        <taxon>Aquifoliaceae</taxon>
        <taxon>Ilex</taxon>
    </lineage>
</organism>
<keyword evidence="2" id="KW-0238">DNA-binding</keyword>
<keyword evidence="4" id="KW-0539">Nucleus</keyword>
<dbReference type="EMBL" id="CAUOFW020009501">
    <property type="protein sequence ID" value="CAK9186023.1"/>
    <property type="molecule type" value="Genomic_DNA"/>
</dbReference>
<evidence type="ECO:0000256" key="1">
    <source>
        <dbReference type="ARBA" id="ARBA00023015"/>
    </source>
</evidence>
<feature type="compositionally biased region" description="Basic and acidic residues" evidence="5">
    <location>
        <begin position="186"/>
        <end position="196"/>
    </location>
</feature>
<dbReference type="SUPFAM" id="SSF101941">
    <property type="entry name" value="NAC domain"/>
    <property type="match status" value="1"/>
</dbReference>
<dbReference type="PANTHER" id="PTHR31719">
    <property type="entry name" value="NAC TRANSCRIPTION FACTOR 56"/>
    <property type="match status" value="1"/>
</dbReference>
<feature type="compositionally biased region" description="Low complexity" evidence="5">
    <location>
        <begin position="167"/>
        <end position="178"/>
    </location>
</feature>
<evidence type="ECO:0000313" key="8">
    <source>
        <dbReference type="EMBL" id="CAK9186023.1"/>
    </source>
</evidence>
<evidence type="ECO:0000313" key="9">
    <source>
        <dbReference type="Proteomes" id="UP001642360"/>
    </source>
</evidence>
<keyword evidence="3" id="KW-0804">Transcription</keyword>
<feature type="domain" description="NAC" evidence="6">
    <location>
        <begin position="13"/>
        <end position="160"/>
    </location>
</feature>
<gene>
    <name evidence="7" type="ORF">ILEXP_LOCUS43866</name>
    <name evidence="8" type="ORF">ILEXP_LOCUS56505</name>
</gene>
<evidence type="ECO:0000256" key="3">
    <source>
        <dbReference type="ARBA" id="ARBA00023163"/>
    </source>
</evidence>
<dbReference type="AlphaFoldDB" id="A0ABC8TXB0"/>
<evidence type="ECO:0000256" key="4">
    <source>
        <dbReference type="ARBA" id="ARBA00023242"/>
    </source>
</evidence>
<dbReference type="Pfam" id="PF02365">
    <property type="entry name" value="NAM"/>
    <property type="match status" value="1"/>
</dbReference>
<comment type="caution">
    <text evidence="7">The sequence shown here is derived from an EMBL/GenBank/DDBJ whole genome shotgun (WGS) entry which is preliminary data.</text>
</comment>
<evidence type="ECO:0000256" key="5">
    <source>
        <dbReference type="SAM" id="MobiDB-lite"/>
    </source>
</evidence>
<dbReference type="Gene3D" id="2.170.150.80">
    <property type="entry name" value="NAC domain"/>
    <property type="match status" value="1"/>
</dbReference>
<name>A0ABC8TXB0_9AQUA</name>
<proteinExistence type="predicted"/>
<evidence type="ECO:0000256" key="2">
    <source>
        <dbReference type="ARBA" id="ARBA00023125"/>
    </source>
</evidence>